<protein>
    <recommendedName>
        <fullName evidence="3">Phage protein, HK97 gp10 family</fullName>
    </recommendedName>
</protein>
<organism evidence="1 2">
    <name type="scientific">Prauserella flavalba</name>
    <dbReference type="NCBI Taxonomy" id="1477506"/>
    <lineage>
        <taxon>Bacteria</taxon>
        <taxon>Bacillati</taxon>
        <taxon>Actinomycetota</taxon>
        <taxon>Actinomycetes</taxon>
        <taxon>Pseudonocardiales</taxon>
        <taxon>Pseudonocardiaceae</taxon>
        <taxon>Prauserella</taxon>
    </lineage>
</organism>
<dbReference type="Proteomes" id="UP000247892">
    <property type="component" value="Unassembled WGS sequence"/>
</dbReference>
<evidence type="ECO:0000313" key="2">
    <source>
        <dbReference type="Proteomes" id="UP000247892"/>
    </source>
</evidence>
<sequence>MAGTALTVRLRIDGVRDTLQALQALPKDANEELRERSMKLATVLAEQARADGMADAAPQSKLVATTVKARRDRVPVVEAGGTRRLGRHKTPAYGLLFASVFGMNRRSGWYAAPRYRGARGRQYRPHRGQDAYWFFPVIESQQARIAREWNEAASEIARKFGRGG</sequence>
<gene>
    <name evidence="1" type="ORF">BA062_37690</name>
</gene>
<dbReference type="EMBL" id="MASU01000028">
    <property type="protein sequence ID" value="PXY17346.1"/>
    <property type="molecule type" value="Genomic_DNA"/>
</dbReference>
<evidence type="ECO:0008006" key="3">
    <source>
        <dbReference type="Google" id="ProtNLM"/>
    </source>
</evidence>
<dbReference type="AlphaFoldDB" id="A0A318L8W7"/>
<dbReference type="OrthoDB" id="3690266at2"/>
<name>A0A318L8W7_9PSEU</name>
<keyword evidence="2" id="KW-1185">Reference proteome</keyword>
<reference evidence="1 2" key="1">
    <citation type="submission" date="2016-07" db="EMBL/GenBank/DDBJ databases">
        <title>Draft genome sequence of Prauserella sp. YIM 121212, isolated from alkaline soil.</title>
        <authorList>
            <person name="Ruckert C."/>
            <person name="Albersmeier A."/>
            <person name="Jiang C.-L."/>
            <person name="Jiang Y."/>
            <person name="Kalinowski J."/>
            <person name="Schneider O."/>
            <person name="Winkler A."/>
            <person name="Zotchev S.B."/>
        </authorList>
    </citation>
    <scope>NUCLEOTIDE SEQUENCE [LARGE SCALE GENOMIC DNA]</scope>
    <source>
        <strain evidence="1 2">YIM 121212</strain>
    </source>
</reference>
<dbReference type="RefSeq" id="WP_110344022.1">
    <property type="nucleotide sequence ID" value="NZ_MASU01000028.1"/>
</dbReference>
<evidence type="ECO:0000313" key="1">
    <source>
        <dbReference type="EMBL" id="PXY17346.1"/>
    </source>
</evidence>
<comment type="caution">
    <text evidence="1">The sequence shown here is derived from an EMBL/GenBank/DDBJ whole genome shotgun (WGS) entry which is preliminary data.</text>
</comment>
<proteinExistence type="predicted"/>
<accession>A0A318L8W7</accession>